<dbReference type="GO" id="GO:0003700">
    <property type="term" value="F:DNA-binding transcription factor activity"/>
    <property type="evidence" value="ECO:0007669"/>
    <property type="project" value="InterPro"/>
</dbReference>
<dbReference type="PRINTS" id="PR00039">
    <property type="entry name" value="HTHLYSR"/>
</dbReference>
<keyword evidence="3" id="KW-0238">DNA-binding</keyword>
<dbReference type="Gene3D" id="1.10.10.10">
    <property type="entry name" value="Winged helix-like DNA-binding domain superfamily/Winged helix DNA-binding domain"/>
    <property type="match status" value="1"/>
</dbReference>
<evidence type="ECO:0000256" key="2">
    <source>
        <dbReference type="ARBA" id="ARBA00023015"/>
    </source>
</evidence>
<dbReference type="FunFam" id="1.10.10.10:FF:000001">
    <property type="entry name" value="LysR family transcriptional regulator"/>
    <property type="match status" value="1"/>
</dbReference>
<keyword evidence="7" id="KW-1185">Reference proteome</keyword>
<name>A0A1D8GIC3_9FIRM</name>
<gene>
    <name evidence="6" type="ORF">Gferi_14430</name>
</gene>
<dbReference type="SUPFAM" id="SSF53850">
    <property type="entry name" value="Periplasmic binding protein-like II"/>
    <property type="match status" value="1"/>
</dbReference>
<dbReference type="Proteomes" id="UP000095743">
    <property type="component" value="Chromosome"/>
</dbReference>
<dbReference type="KEGG" id="gfe:Gferi_14430"/>
<dbReference type="CDD" id="cd05466">
    <property type="entry name" value="PBP2_LTTR_substrate"/>
    <property type="match status" value="1"/>
</dbReference>
<accession>A0A1D8GIC3</accession>
<sequence length="325" mass="36164">MELRQLKTFCVIAETGSFTKAAEALGYAQSSITAQIQSLEEELETKLFERLGRNILLSKSGKRLLVYARQIINLSSEAKEVIKGSSTKGTLTISAPESLCVYRLPKILAAYRNRYPDVEIVVRTGACTEMLSWLKNDDIDISFMIGRKLSYPYLITESLISEPIVILSEPGHPLAEKDAVTPEDMNGEHLILTDKGLANSCYRVVFEEMINKAGVQPKAILEYGSVEAIKKCVIGGLGITALPFITVQEEVKRKELAVLRWVGQDFDIATQIVYHKNKWLSPPMLAFIDVVRESLASPEAECRCEMPLEPLAWGEFSSAQEMVKG</sequence>
<protein>
    <recommendedName>
        <fullName evidence="5">HTH lysR-type domain-containing protein</fullName>
    </recommendedName>
</protein>
<evidence type="ECO:0000313" key="6">
    <source>
        <dbReference type="EMBL" id="AOT70664.1"/>
    </source>
</evidence>
<feature type="domain" description="HTH lysR-type" evidence="5">
    <location>
        <begin position="1"/>
        <end position="58"/>
    </location>
</feature>
<dbReference type="Pfam" id="PF00126">
    <property type="entry name" value="HTH_1"/>
    <property type="match status" value="1"/>
</dbReference>
<organism evidence="6 7">
    <name type="scientific">Geosporobacter ferrireducens</name>
    <dbReference type="NCBI Taxonomy" id="1424294"/>
    <lineage>
        <taxon>Bacteria</taxon>
        <taxon>Bacillati</taxon>
        <taxon>Bacillota</taxon>
        <taxon>Clostridia</taxon>
        <taxon>Peptostreptococcales</taxon>
        <taxon>Thermotaleaceae</taxon>
        <taxon>Geosporobacter</taxon>
    </lineage>
</organism>
<dbReference type="Pfam" id="PF03466">
    <property type="entry name" value="LysR_substrate"/>
    <property type="match status" value="1"/>
</dbReference>
<dbReference type="EMBL" id="CP017269">
    <property type="protein sequence ID" value="AOT70664.1"/>
    <property type="molecule type" value="Genomic_DNA"/>
</dbReference>
<dbReference type="AlphaFoldDB" id="A0A1D8GIC3"/>
<dbReference type="PANTHER" id="PTHR30126">
    <property type="entry name" value="HTH-TYPE TRANSCRIPTIONAL REGULATOR"/>
    <property type="match status" value="1"/>
</dbReference>
<dbReference type="Gene3D" id="3.40.190.290">
    <property type="match status" value="1"/>
</dbReference>
<evidence type="ECO:0000313" key="7">
    <source>
        <dbReference type="Proteomes" id="UP000095743"/>
    </source>
</evidence>
<dbReference type="RefSeq" id="WP_069977670.1">
    <property type="nucleotide sequence ID" value="NZ_CP017269.1"/>
</dbReference>
<reference evidence="6 7" key="1">
    <citation type="submission" date="2016-09" db="EMBL/GenBank/DDBJ databases">
        <title>Genomic analysis reveals versatility of anaerobic energy metabolism of Geosporobacter ferrireducens IRF9 of phylum Firmicutes.</title>
        <authorList>
            <person name="Kim S.-J."/>
        </authorList>
    </citation>
    <scope>NUCLEOTIDE SEQUENCE [LARGE SCALE GENOMIC DNA]</scope>
    <source>
        <strain evidence="6 7">IRF9</strain>
    </source>
</reference>
<evidence type="ECO:0000256" key="1">
    <source>
        <dbReference type="ARBA" id="ARBA00009437"/>
    </source>
</evidence>
<dbReference type="OrthoDB" id="119203at2"/>
<dbReference type="InterPro" id="IPR000847">
    <property type="entry name" value="LysR_HTH_N"/>
</dbReference>
<dbReference type="PROSITE" id="PS50931">
    <property type="entry name" value="HTH_LYSR"/>
    <property type="match status" value="1"/>
</dbReference>
<dbReference type="GO" id="GO:0000976">
    <property type="term" value="F:transcription cis-regulatory region binding"/>
    <property type="evidence" value="ECO:0007669"/>
    <property type="project" value="TreeGrafter"/>
</dbReference>
<evidence type="ECO:0000259" key="5">
    <source>
        <dbReference type="PROSITE" id="PS50931"/>
    </source>
</evidence>
<dbReference type="InterPro" id="IPR036388">
    <property type="entry name" value="WH-like_DNA-bd_sf"/>
</dbReference>
<keyword evidence="2" id="KW-0805">Transcription regulation</keyword>
<evidence type="ECO:0000256" key="4">
    <source>
        <dbReference type="ARBA" id="ARBA00023163"/>
    </source>
</evidence>
<keyword evidence="4" id="KW-0804">Transcription</keyword>
<dbReference type="PANTHER" id="PTHR30126:SF100">
    <property type="entry name" value="LYSR-FAMILY TRANSCRIPTIONAL REGULATOR"/>
    <property type="match status" value="1"/>
</dbReference>
<dbReference type="SUPFAM" id="SSF46785">
    <property type="entry name" value="Winged helix' DNA-binding domain"/>
    <property type="match status" value="1"/>
</dbReference>
<dbReference type="InterPro" id="IPR036390">
    <property type="entry name" value="WH_DNA-bd_sf"/>
</dbReference>
<dbReference type="STRING" id="1424294.Gferi_14430"/>
<comment type="similarity">
    <text evidence="1">Belongs to the LysR transcriptional regulatory family.</text>
</comment>
<proteinExistence type="inferred from homology"/>
<evidence type="ECO:0000256" key="3">
    <source>
        <dbReference type="ARBA" id="ARBA00023125"/>
    </source>
</evidence>
<dbReference type="InterPro" id="IPR005119">
    <property type="entry name" value="LysR_subst-bd"/>
</dbReference>